<comment type="caution">
    <text evidence="6">The sequence shown here is derived from an EMBL/GenBank/DDBJ whole genome shotgun (WGS) entry which is preliminary data.</text>
</comment>
<feature type="domain" description="CusB-like beta-barrel" evidence="4">
    <location>
        <begin position="214"/>
        <end position="276"/>
    </location>
</feature>
<dbReference type="Proteomes" id="UP000188879">
    <property type="component" value="Unassembled WGS sequence"/>
</dbReference>
<evidence type="ECO:0000259" key="4">
    <source>
        <dbReference type="Pfam" id="PF25954"/>
    </source>
</evidence>
<dbReference type="EMBL" id="MLCO01000090">
    <property type="protein sequence ID" value="ONG54028.1"/>
    <property type="molecule type" value="Genomic_DNA"/>
</dbReference>
<dbReference type="GO" id="GO:0015562">
    <property type="term" value="F:efflux transmembrane transporter activity"/>
    <property type="evidence" value="ECO:0007669"/>
    <property type="project" value="TreeGrafter"/>
</dbReference>
<dbReference type="PANTHER" id="PTHR30469:SF38">
    <property type="entry name" value="HLYD FAMILY SECRETION PROTEIN"/>
    <property type="match status" value="1"/>
</dbReference>
<dbReference type="Pfam" id="PF25954">
    <property type="entry name" value="Beta-barrel_RND_2"/>
    <property type="match status" value="1"/>
</dbReference>
<keyword evidence="2" id="KW-0175">Coiled coil</keyword>
<dbReference type="OrthoDB" id="9813967at2"/>
<dbReference type="Gene3D" id="1.10.287.470">
    <property type="entry name" value="Helix hairpin bin"/>
    <property type="match status" value="1"/>
</dbReference>
<evidence type="ECO:0000313" key="6">
    <source>
        <dbReference type="EMBL" id="ONG54028.1"/>
    </source>
</evidence>
<comment type="similarity">
    <text evidence="1">Belongs to the membrane fusion protein (MFP) (TC 8.A.1) family.</text>
</comment>
<evidence type="ECO:0000259" key="5">
    <source>
        <dbReference type="Pfam" id="PF25967"/>
    </source>
</evidence>
<dbReference type="Gene3D" id="2.40.50.100">
    <property type="match status" value="1"/>
</dbReference>
<feature type="signal peptide" evidence="3">
    <location>
        <begin position="1"/>
        <end position="25"/>
    </location>
</feature>
<name>A0A1V2H3F8_9PROT</name>
<dbReference type="Gene3D" id="2.40.30.170">
    <property type="match status" value="1"/>
</dbReference>
<dbReference type="Pfam" id="PF25967">
    <property type="entry name" value="RND-MFP_C"/>
    <property type="match status" value="1"/>
</dbReference>
<proteinExistence type="inferred from homology"/>
<dbReference type="SUPFAM" id="SSF111369">
    <property type="entry name" value="HlyD-like secretion proteins"/>
    <property type="match status" value="1"/>
</dbReference>
<sequence>MPSHAALKPRCRPSAAILLLLVALAGCDDPPPETPPIRPVRVVTAERGPAEAPFSLAGQVQAQDEVALAFRHDGRLAERAVEIGQRVAAGQVVARLEPQNERNALQAARARAVAAAAALTQARGAYGRQSSLLASGFTTRAQYEQAEQALATAQSQQDAAAAELRIAEDRLDDTELRADAPGLVVARGAEVGEVVRAGQPVLQIARQDGRDAVFDVPAALLRRASIELEVSVALADDPGVQASGRVREVAPQADAATGTFRVRVGLTAPPPAMRLGAAVIGRVTLPGEAAIKLPASALVARDGQAAVWVVDPASGAVALRGVEVARHTAAAVVIAAGLQGGETVVAAGAQALHPGQRVRLP</sequence>
<feature type="coiled-coil region" evidence="2">
    <location>
        <begin position="143"/>
        <end position="177"/>
    </location>
</feature>
<dbReference type="InterPro" id="IPR006143">
    <property type="entry name" value="RND_pump_MFP"/>
</dbReference>
<organism evidence="6 7">
    <name type="scientific">Teichococcus deserti</name>
    <dbReference type="NCBI Taxonomy" id="1817963"/>
    <lineage>
        <taxon>Bacteria</taxon>
        <taxon>Pseudomonadati</taxon>
        <taxon>Pseudomonadota</taxon>
        <taxon>Alphaproteobacteria</taxon>
        <taxon>Acetobacterales</taxon>
        <taxon>Roseomonadaceae</taxon>
        <taxon>Roseomonas</taxon>
    </lineage>
</organism>
<evidence type="ECO:0000256" key="3">
    <source>
        <dbReference type="SAM" id="SignalP"/>
    </source>
</evidence>
<accession>A0A1V2H3F8</accession>
<dbReference type="InterPro" id="IPR058627">
    <property type="entry name" value="MdtA-like_C"/>
</dbReference>
<feature type="domain" description="Multidrug resistance protein MdtA-like C-terminal permuted SH3" evidence="5">
    <location>
        <begin position="291"/>
        <end position="350"/>
    </location>
</feature>
<keyword evidence="3" id="KW-0732">Signal</keyword>
<protein>
    <submittedName>
        <fullName evidence="6">Efflux transporter periplasmic adaptor subunit</fullName>
    </submittedName>
</protein>
<dbReference type="AlphaFoldDB" id="A0A1V2H3F8"/>
<feature type="chain" id="PRO_5012053062" evidence="3">
    <location>
        <begin position="26"/>
        <end position="361"/>
    </location>
</feature>
<dbReference type="GO" id="GO:1990281">
    <property type="term" value="C:efflux pump complex"/>
    <property type="evidence" value="ECO:0007669"/>
    <property type="project" value="TreeGrafter"/>
</dbReference>
<evidence type="ECO:0000256" key="2">
    <source>
        <dbReference type="SAM" id="Coils"/>
    </source>
</evidence>
<dbReference type="PANTHER" id="PTHR30469">
    <property type="entry name" value="MULTIDRUG RESISTANCE PROTEIN MDTA"/>
    <property type="match status" value="1"/>
</dbReference>
<dbReference type="InterPro" id="IPR058792">
    <property type="entry name" value="Beta-barrel_RND_2"/>
</dbReference>
<reference evidence="6 7" key="1">
    <citation type="submission" date="2016-10" db="EMBL/GenBank/DDBJ databases">
        <title>Draft Genome sequence of Roseomonas sp. strain M3.</title>
        <authorList>
            <person name="Subhash Y."/>
            <person name="Lee S."/>
        </authorList>
    </citation>
    <scope>NUCLEOTIDE SEQUENCE [LARGE SCALE GENOMIC DNA]</scope>
    <source>
        <strain evidence="6 7">M3</strain>
    </source>
</reference>
<dbReference type="Gene3D" id="2.40.420.20">
    <property type="match status" value="1"/>
</dbReference>
<evidence type="ECO:0000313" key="7">
    <source>
        <dbReference type="Proteomes" id="UP000188879"/>
    </source>
</evidence>
<gene>
    <name evidence="6" type="ORF">BKE38_11170</name>
</gene>
<keyword evidence="7" id="KW-1185">Reference proteome</keyword>
<evidence type="ECO:0000256" key="1">
    <source>
        <dbReference type="ARBA" id="ARBA00009477"/>
    </source>
</evidence>
<dbReference type="NCBIfam" id="TIGR01730">
    <property type="entry name" value="RND_mfp"/>
    <property type="match status" value="1"/>
</dbReference>